<gene>
    <name evidence="6" type="ORF">J2X09_000707</name>
</gene>
<evidence type="ECO:0000313" key="6">
    <source>
        <dbReference type="EMBL" id="MDR7092984.1"/>
    </source>
</evidence>
<proteinExistence type="inferred from homology"/>
<dbReference type="InterPro" id="IPR047653">
    <property type="entry name" value="Tn3-like_transpos"/>
</dbReference>
<dbReference type="EMBL" id="JAVDWE010000001">
    <property type="protein sequence ID" value="MDR7092984.1"/>
    <property type="molecule type" value="Genomic_DNA"/>
</dbReference>
<organism evidence="6 7">
    <name type="scientific">Hydrogenophaga laconesensis</name>
    <dbReference type="NCBI Taxonomy" id="1805971"/>
    <lineage>
        <taxon>Bacteria</taxon>
        <taxon>Pseudomonadati</taxon>
        <taxon>Pseudomonadota</taxon>
        <taxon>Betaproteobacteria</taxon>
        <taxon>Burkholderiales</taxon>
        <taxon>Comamonadaceae</taxon>
        <taxon>Hydrogenophaga</taxon>
    </lineage>
</organism>
<accession>A0ABU1V6A9</accession>
<sequence length="685" mass="76125">MYRAQSQFAASQRRIADLWRQAAADVPATVNWAAMYKTLLGELVALSAQGAVPDAELRARLEALITETQKRKPPSRASLVREGLIDGIRPVRSLLVAIAKLPWQATGEHPAIEYLAKLQALYLKGSRKLPVEVVAPSLGMIWQVSISSPDRERAFQALEVATLFALRRAVRNGSVWIEHSLSFRGRARLFFTDERWQAESKKHYARLSLPSKAATFLKPLLARVTAGVDAVAAAARSGVLRVDDELHLSPLPAEDEDPEVTKLRAALDHRIGEVQLPEVILAVDAQVRFSWIMLGREPRSTDELLMVYAGIMAHGTSLTAVECARMIPQLSATSIRQAMRWARDERRLSQACQAVLEFMQRHPIAATWGRSDLASSDMMSMETTKRVWQARLDPRRNTPSIGIYSHVKDRWGIFHAQPFVLNERQAGVAIEGVIRQEKLETSQLAVDTHGYTDFAMSHARLLGFDLCPRLKELKQRHLFVPRGTKVPAEIAAVCEANVDVALIEKHWDSLVHLAASVMSGHASAVAALARFGSAAQGDPIYEAGVQLGRLLRTAFLADYFVKDAFRNELRRVLNRGEAVNALKRAIYTGRISPAQAKRVDEMQAVADALSLMANIVMAWNTSQMQAVLDRWSNRRQVIPPELIGKIAPTRLESINLRGVFRFPVDRYADQILPSRPNASITGTNG</sequence>
<evidence type="ECO:0000256" key="2">
    <source>
        <dbReference type="ARBA" id="ARBA00022578"/>
    </source>
</evidence>
<evidence type="ECO:0000259" key="5">
    <source>
        <dbReference type="Pfam" id="PF01526"/>
    </source>
</evidence>
<protein>
    <submittedName>
        <fullName evidence="6">TnpA family transposase</fullName>
    </submittedName>
</protein>
<keyword evidence="2" id="KW-0815">Transposition</keyword>
<feature type="domain" description="Tn3 transposase DDE" evidence="5">
    <location>
        <begin position="278"/>
        <end position="660"/>
    </location>
</feature>
<evidence type="ECO:0000256" key="4">
    <source>
        <dbReference type="ARBA" id="ARBA00023172"/>
    </source>
</evidence>
<name>A0ABU1V6A9_9BURK</name>
<evidence type="ECO:0000256" key="1">
    <source>
        <dbReference type="ARBA" id="ARBA00009402"/>
    </source>
</evidence>
<keyword evidence="7" id="KW-1185">Reference proteome</keyword>
<dbReference type="NCBIfam" id="NF033527">
    <property type="entry name" value="transpos_Tn3"/>
    <property type="match status" value="1"/>
</dbReference>
<reference evidence="6 7" key="1">
    <citation type="submission" date="2023-07" db="EMBL/GenBank/DDBJ databases">
        <title>Sorghum-associated microbial communities from plants grown in Nebraska, USA.</title>
        <authorList>
            <person name="Schachtman D."/>
        </authorList>
    </citation>
    <scope>NUCLEOTIDE SEQUENCE [LARGE SCALE GENOMIC DNA]</scope>
    <source>
        <strain evidence="6 7">BE240</strain>
    </source>
</reference>
<dbReference type="RefSeq" id="WP_310307407.1">
    <property type="nucleotide sequence ID" value="NZ_JAVDWE010000001.1"/>
</dbReference>
<dbReference type="Proteomes" id="UP001265550">
    <property type="component" value="Unassembled WGS sequence"/>
</dbReference>
<comment type="similarity">
    <text evidence="1">Belongs to the transposase 7 family.</text>
</comment>
<comment type="caution">
    <text evidence="6">The sequence shown here is derived from an EMBL/GenBank/DDBJ whole genome shotgun (WGS) entry which is preliminary data.</text>
</comment>
<keyword evidence="3" id="KW-0238">DNA-binding</keyword>
<keyword evidence="4" id="KW-0233">DNA recombination</keyword>
<evidence type="ECO:0000313" key="7">
    <source>
        <dbReference type="Proteomes" id="UP001265550"/>
    </source>
</evidence>
<dbReference type="InterPro" id="IPR002513">
    <property type="entry name" value="Tn3_Tnp_DDE_dom"/>
</dbReference>
<dbReference type="Pfam" id="PF01526">
    <property type="entry name" value="DDE_Tnp_Tn3"/>
    <property type="match status" value="1"/>
</dbReference>
<evidence type="ECO:0000256" key="3">
    <source>
        <dbReference type="ARBA" id="ARBA00023125"/>
    </source>
</evidence>